<proteinExistence type="inferred from homology"/>
<keyword evidence="6 7" id="KW-0206">Cytoskeleton</keyword>
<dbReference type="PROSITE" id="PS50082">
    <property type="entry name" value="WD_REPEATS_2"/>
    <property type="match status" value="5"/>
</dbReference>
<dbReference type="GO" id="GO:0051013">
    <property type="term" value="P:microtubule severing"/>
    <property type="evidence" value="ECO:0007669"/>
    <property type="project" value="UniProtKB-UniRule"/>
</dbReference>
<evidence type="ECO:0000256" key="2">
    <source>
        <dbReference type="ARBA" id="ARBA00022490"/>
    </source>
</evidence>
<comment type="subcellular location">
    <subcellularLocation>
        <location evidence="1 7">Cytoplasm</location>
        <location evidence="1 7">Cytoskeleton</location>
    </subcellularLocation>
</comment>
<keyword evidence="2 7" id="KW-0963">Cytoplasm</keyword>
<dbReference type="InterPro" id="IPR011320">
    <property type="entry name" value="RNase_H1_N"/>
</dbReference>
<dbReference type="InterPro" id="IPR020472">
    <property type="entry name" value="WD40_PAC1"/>
</dbReference>
<feature type="region of interest" description="Disordered" evidence="8">
    <location>
        <begin position="1006"/>
        <end position="1030"/>
    </location>
</feature>
<dbReference type="GO" id="GO:0008017">
    <property type="term" value="F:microtubule binding"/>
    <property type="evidence" value="ECO:0007669"/>
    <property type="project" value="UniProtKB-UniRule"/>
</dbReference>
<accession>M8CDU4</accession>
<evidence type="ECO:0000256" key="4">
    <source>
        <dbReference type="ARBA" id="ARBA00022701"/>
    </source>
</evidence>
<dbReference type="InterPro" id="IPR028021">
    <property type="entry name" value="Katanin_C-terminal"/>
</dbReference>
<evidence type="ECO:0000313" key="11">
    <source>
        <dbReference type="EnsemblPlants" id="EMT21321"/>
    </source>
</evidence>
<feature type="region of interest" description="Disordered" evidence="8">
    <location>
        <begin position="812"/>
        <end position="849"/>
    </location>
</feature>
<feature type="domain" description="Ribonuclease H1 N-terminal" evidence="9">
    <location>
        <begin position="348"/>
        <end position="390"/>
    </location>
</feature>
<feature type="compositionally biased region" description="Basic and acidic residues" evidence="8">
    <location>
        <begin position="938"/>
        <end position="951"/>
    </location>
</feature>
<dbReference type="InterPro" id="IPR036322">
    <property type="entry name" value="WD40_repeat_dom_sf"/>
</dbReference>
<evidence type="ECO:0000259" key="10">
    <source>
        <dbReference type="Pfam" id="PF13925"/>
    </source>
</evidence>
<dbReference type="HAMAP" id="MF_03022">
    <property type="entry name" value="Katanin_p80_B1"/>
    <property type="match status" value="1"/>
</dbReference>
<reference evidence="11" key="1">
    <citation type="submission" date="2015-06" db="UniProtKB">
        <authorList>
            <consortium name="EnsemblPlants"/>
        </authorList>
    </citation>
    <scope>IDENTIFICATION</scope>
</reference>
<evidence type="ECO:0000256" key="3">
    <source>
        <dbReference type="ARBA" id="ARBA00022574"/>
    </source>
</evidence>
<protein>
    <recommendedName>
        <fullName evidence="7">Katanin p80 WD40 repeat-containing subunit B1 homolog</fullName>
    </recommendedName>
</protein>
<feature type="domain" description="Katanin p80 subunit C-terminal" evidence="10">
    <location>
        <begin position="1249"/>
        <end position="1371"/>
    </location>
</feature>
<evidence type="ECO:0000256" key="5">
    <source>
        <dbReference type="ARBA" id="ARBA00022737"/>
    </source>
</evidence>
<feature type="region of interest" description="Disordered" evidence="8">
    <location>
        <begin position="727"/>
        <end position="749"/>
    </location>
</feature>
<dbReference type="InterPro" id="IPR009027">
    <property type="entry name" value="Ribosomal_bL9/RNase_H1_N"/>
</dbReference>
<dbReference type="Pfam" id="PF01693">
    <property type="entry name" value="Cauli_VI"/>
    <property type="match status" value="1"/>
</dbReference>
<name>M8CDU4_AEGTA</name>
<dbReference type="PANTHER" id="PTHR19845:SF0">
    <property type="entry name" value="KATANIN P80 WD40 REPEAT-CONTAINING SUBUNIT B1"/>
    <property type="match status" value="1"/>
</dbReference>
<dbReference type="EnsemblPlants" id="EMT21321">
    <property type="protein sequence ID" value="EMT21321"/>
    <property type="gene ID" value="F775_02319"/>
</dbReference>
<dbReference type="PROSITE" id="PS00678">
    <property type="entry name" value="WD_REPEATS_1"/>
    <property type="match status" value="2"/>
</dbReference>
<feature type="compositionally biased region" description="Basic and acidic residues" evidence="8">
    <location>
        <begin position="1008"/>
        <end position="1017"/>
    </location>
</feature>
<dbReference type="InterPro" id="IPR037056">
    <property type="entry name" value="RNase_H1_N_sf"/>
</dbReference>
<dbReference type="CDD" id="cd00200">
    <property type="entry name" value="WD40"/>
    <property type="match status" value="1"/>
</dbReference>
<sequence length="1377" mass="150520">MASLYVLAHRLSGLLGMIAMKHVLTMIVMNHVHDMPTQTQDLSQAFVVSDSQFAPSFVEDSQPMSKMAPDSEVFASDSLYVPVVLVEPTTAAAAAALKLAAAKAKKDGRSNNMKWQPFMSTFVLNKMCELISSGVRTDKGFKEVHLNTVAKQVYNHLRKWRSLWIQVSRLRDLSGASWDENTCSIVLEAEHYAGHVADYPRDAEFLNTLIQNYNQMQHIFSFGLATGKHAMGSGEPLGSRMLDFPGTPDVEVLDGPDKPAAKPFDKPFDPVHDRKRKRGGMMEEEINVFCSMTEAVKEVATTIRECKPLDAHPELYGAVMNQGGFSDEALMAALSHLLDNKAQGVWGKWYAVFIGKVPGVYNSWEEASAQVASYSNNTHRGFKTRHEAEQAYSEWVRKHDSSVDSRKVGGVKVWVSSPTRVQEEFVAHASNVNCLKIGRKTSRVLVTGGEDHKVNLWAIGKPNSISSLPGHTSAVESVAFDSTEVFVAAGAASGTVKLWDLEEAKIVRTLTGHRSNCMSVDFHPFGEFFASGSLDTNLKIWDIRRKGCIHTYKGHTRGVNAIRFTPDGRWVVSGGEDSAVKIWDLTAGKLLHEFKSHEGQIQCIDFHPHEFLLATGSADKTVKFWDLETFELIGSTGPELFANVSTGISDDRCKIYDIQSRRKISVMRVARELKDVGWSRLSDLNVHEGKLLGCSSNQSCVGIWVVDLTRLEPHATGTSALLNGRSELKASSGGTMPLQNDSGSRANIGRSSALQNSENNLKASAGRLSVSQNSDSAPKEIKPTALFETQHMSNLSFVCSCYDNEASGMVPSTPQRVGTGSSTRTAGNSTFASGGTTLKRSSLKSNSTSNLHNFSKTDVVPAAVIIPRTSSGADLGTGSRSYAADVAPVLSKASRRAEPATDPRTESADVAPAVVPRTSSRMEMASDSAPDAVSRVGRRLESAADSRKESADAAPVVPRATSRMEMASDSVPILPKAGRRFESATDSRKESTDEAPVVVPRATSRMEMASDSRREPSAGRVSPFRIQSRYAEPRKSTNVKVDMDKVDVGSKDTESNDLTCQIFLPRRNGAVQTVIPEETREDVKHGTAYRSGFAVDMDKVDVGSKDTESNDLTCQIFLPRRNGAVQTVIPEETREDVKHGTAYRSGFADVPRMRKPRDNCYIEVSRAGLNHIVFPGRTRSIVSNWEGRDQSPSHEEPTTSNSALGAPRGRMYSSRGSSQAAETNIVTSEEDVLSVLIEEHDLFLSSTRSRLTKLQVCADMASVLMEKSEAITLDLCTSILPVLADLLESKTDRHVAVSLELVVKLVRTFGPVIHSTVSVGPSSVGVDLEAEQRRERCNLCFIELEKVKNKLPSLMRRKGAASNTAQELSLVFQEIMS</sequence>
<keyword evidence="4 7" id="KW-0493">Microtubule</keyword>
<dbReference type="FunFam" id="2.130.10.10:FF:000183">
    <property type="entry name" value="Katanin p80 WD40 repeat-containing subunit B1"/>
    <property type="match status" value="1"/>
</dbReference>
<feature type="region of interest" description="Disordered" evidence="8">
    <location>
        <begin position="917"/>
        <end position="965"/>
    </location>
</feature>
<feature type="region of interest" description="Disordered" evidence="8">
    <location>
        <begin position="1184"/>
        <end position="1221"/>
    </location>
</feature>
<dbReference type="SUPFAM" id="SSF50978">
    <property type="entry name" value="WD40 repeat-like"/>
    <property type="match status" value="1"/>
</dbReference>
<dbReference type="PANTHER" id="PTHR19845">
    <property type="entry name" value="KATANIN P80 SUBUNIT"/>
    <property type="match status" value="1"/>
</dbReference>
<dbReference type="InterPro" id="IPR019775">
    <property type="entry name" value="WD40_repeat_CS"/>
</dbReference>
<evidence type="ECO:0000256" key="6">
    <source>
        <dbReference type="ARBA" id="ARBA00023212"/>
    </source>
</evidence>
<dbReference type="GO" id="GO:0007019">
    <property type="term" value="P:microtubule depolymerization"/>
    <property type="evidence" value="ECO:0007669"/>
    <property type="project" value="TreeGrafter"/>
</dbReference>
<dbReference type="GO" id="GO:0008352">
    <property type="term" value="C:katanin complex"/>
    <property type="evidence" value="ECO:0007669"/>
    <property type="project" value="InterPro"/>
</dbReference>
<dbReference type="SMART" id="SM00320">
    <property type="entry name" value="WD40"/>
    <property type="match status" value="5"/>
</dbReference>
<dbReference type="SUPFAM" id="SSF55658">
    <property type="entry name" value="L9 N-domain-like"/>
    <property type="match status" value="1"/>
</dbReference>
<evidence type="ECO:0000256" key="8">
    <source>
        <dbReference type="SAM" id="MobiDB-lite"/>
    </source>
</evidence>
<keyword evidence="3" id="KW-0853">WD repeat</keyword>
<dbReference type="GO" id="GO:0005737">
    <property type="term" value="C:cytoplasm"/>
    <property type="evidence" value="ECO:0007669"/>
    <property type="project" value="UniProtKB-UniRule"/>
</dbReference>
<keyword evidence="5" id="KW-0677">Repeat</keyword>
<dbReference type="PROSITE" id="PS50294">
    <property type="entry name" value="WD_REPEATS_REGION"/>
    <property type="match status" value="4"/>
</dbReference>
<feature type="compositionally biased region" description="Polar residues" evidence="8">
    <location>
        <begin position="732"/>
        <end position="749"/>
    </location>
</feature>
<dbReference type="Gene3D" id="3.40.970.10">
    <property type="entry name" value="Ribonuclease H1, N-terminal domain"/>
    <property type="match status" value="1"/>
</dbReference>
<feature type="compositionally biased region" description="Basic and acidic residues" evidence="8">
    <location>
        <begin position="1186"/>
        <end position="1197"/>
    </location>
</feature>
<comment type="function">
    <text evidence="7">May participate in a complex which severs microtubules in an ATP-dependent manner. Microtubule severing may promote rapid reorganization of cellular microtubule arrays.</text>
</comment>
<dbReference type="InterPro" id="IPR026962">
    <property type="entry name" value="KTNB1"/>
</dbReference>
<dbReference type="GO" id="GO:0005874">
    <property type="term" value="C:microtubule"/>
    <property type="evidence" value="ECO:0007669"/>
    <property type="project" value="UniProtKB-KW"/>
</dbReference>
<evidence type="ECO:0000256" key="1">
    <source>
        <dbReference type="ARBA" id="ARBA00004245"/>
    </source>
</evidence>
<dbReference type="PRINTS" id="PR00320">
    <property type="entry name" value="GPROTEINBRPT"/>
</dbReference>
<dbReference type="InterPro" id="IPR001680">
    <property type="entry name" value="WD40_rpt"/>
</dbReference>
<dbReference type="Pfam" id="PF13925">
    <property type="entry name" value="Katanin_con80"/>
    <property type="match status" value="1"/>
</dbReference>
<evidence type="ECO:0000259" key="9">
    <source>
        <dbReference type="Pfam" id="PF01693"/>
    </source>
</evidence>
<comment type="similarity">
    <text evidence="7">Belongs to the WD repeat KATNB1 family.</text>
</comment>
<organism evidence="11">
    <name type="scientific">Aegilops tauschii</name>
    <name type="common">Tausch's goatgrass</name>
    <name type="synonym">Aegilops squarrosa</name>
    <dbReference type="NCBI Taxonomy" id="37682"/>
    <lineage>
        <taxon>Eukaryota</taxon>
        <taxon>Viridiplantae</taxon>
        <taxon>Streptophyta</taxon>
        <taxon>Embryophyta</taxon>
        <taxon>Tracheophyta</taxon>
        <taxon>Spermatophyta</taxon>
        <taxon>Magnoliopsida</taxon>
        <taxon>Liliopsida</taxon>
        <taxon>Poales</taxon>
        <taxon>Poaceae</taxon>
        <taxon>BOP clade</taxon>
        <taxon>Pooideae</taxon>
        <taxon>Triticodae</taxon>
        <taxon>Triticeae</taxon>
        <taxon>Triticinae</taxon>
        <taxon>Aegilops</taxon>
    </lineage>
</organism>
<dbReference type="Pfam" id="PF00400">
    <property type="entry name" value="WD40"/>
    <property type="match status" value="5"/>
</dbReference>
<evidence type="ECO:0000256" key="7">
    <source>
        <dbReference type="HAMAP-Rule" id="MF_03022"/>
    </source>
</evidence>
<dbReference type="InterPro" id="IPR015943">
    <property type="entry name" value="WD40/YVTN_repeat-like_dom_sf"/>
</dbReference>
<dbReference type="Gene3D" id="2.130.10.10">
    <property type="entry name" value="YVTN repeat-like/Quinoprotein amine dehydrogenase"/>
    <property type="match status" value="1"/>
</dbReference>